<keyword evidence="4" id="KW-1185">Reference proteome</keyword>
<evidence type="ECO:0000313" key="4">
    <source>
        <dbReference type="Proteomes" id="UP000244081"/>
    </source>
</evidence>
<organism evidence="3 4">
    <name type="scientific">Breoghania corrubedonensis</name>
    <dbReference type="NCBI Taxonomy" id="665038"/>
    <lineage>
        <taxon>Bacteria</taxon>
        <taxon>Pseudomonadati</taxon>
        <taxon>Pseudomonadota</taxon>
        <taxon>Alphaproteobacteria</taxon>
        <taxon>Hyphomicrobiales</taxon>
        <taxon>Stappiaceae</taxon>
        <taxon>Breoghania</taxon>
    </lineage>
</organism>
<keyword evidence="3" id="KW-0808">Transferase</keyword>
<accession>A0A2T5V7V0</accession>
<dbReference type="Pfam" id="PF13649">
    <property type="entry name" value="Methyltransf_25"/>
    <property type="match status" value="1"/>
</dbReference>
<dbReference type="RefSeq" id="WP_210203557.1">
    <property type="nucleotide sequence ID" value="NZ_QAYG01000006.1"/>
</dbReference>
<dbReference type="Proteomes" id="UP000244081">
    <property type="component" value="Unassembled WGS sequence"/>
</dbReference>
<gene>
    <name evidence="3" type="ORF">C8N35_106205</name>
</gene>
<reference evidence="3 4" key="1">
    <citation type="submission" date="2018-04" db="EMBL/GenBank/DDBJ databases">
        <title>Genomic Encyclopedia of Archaeal and Bacterial Type Strains, Phase II (KMG-II): from individual species to whole genera.</title>
        <authorList>
            <person name="Goeker M."/>
        </authorList>
    </citation>
    <scope>NUCLEOTIDE SEQUENCE [LARGE SCALE GENOMIC DNA]</scope>
    <source>
        <strain evidence="3 4">DSM 23382</strain>
    </source>
</reference>
<evidence type="ECO:0000259" key="2">
    <source>
        <dbReference type="Pfam" id="PF13649"/>
    </source>
</evidence>
<dbReference type="Gene3D" id="3.40.50.150">
    <property type="entry name" value="Vaccinia Virus protein VP39"/>
    <property type="match status" value="1"/>
</dbReference>
<protein>
    <submittedName>
        <fullName evidence="3">Methyltransferase family protein</fullName>
    </submittedName>
</protein>
<proteinExistence type="predicted"/>
<comment type="caution">
    <text evidence="3">The sequence shown here is derived from an EMBL/GenBank/DDBJ whole genome shotgun (WGS) entry which is preliminary data.</text>
</comment>
<evidence type="ECO:0000256" key="1">
    <source>
        <dbReference type="SAM" id="MobiDB-lite"/>
    </source>
</evidence>
<dbReference type="EMBL" id="QAYG01000006">
    <property type="protein sequence ID" value="PTW59820.1"/>
    <property type="molecule type" value="Genomic_DNA"/>
</dbReference>
<dbReference type="InterPro" id="IPR041698">
    <property type="entry name" value="Methyltransf_25"/>
</dbReference>
<dbReference type="NCBIfam" id="NF038261">
    <property type="entry name" value="rhodoquin_RquA"/>
    <property type="match status" value="1"/>
</dbReference>
<feature type="domain" description="Methyltransferase" evidence="2">
    <location>
        <begin position="86"/>
        <end position="173"/>
    </location>
</feature>
<dbReference type="InterPro" id="IPR029063">
    <property type="entry name" value="SAM-dependent_MTases_sf"/>
</dbReference>
<sequence length="242" mass="27103">MSEICEDAPYTAGRSADESVPASTPAVPDYMREIYDWAYINPRLVPLLDRQIVVQAILWGNANRLVKTAVDEFSPGQSILQPAHVYGRLCAELASRVGPAGRLEVRDVTPIQVARARAKLAGHTNAIVIHADSARPFDRKYDGVCCFFLLHEVPDDYKTKIVNNVLDATGPGGKAVFVDYHQWRWFHPMGPIMWFVFRYLEPLAPSLCASEIREFAGDADGFTWTKQTFFGGLYQKVVAVRK</sequence>
<name>A0A2T5V7V0_9HYPH</name>
<dbReference type="GO" id="GO:0032259">
    <property type="term" value="P:methylation"/>
    <property type="evidence" value="ECO:0007669"/>
    <property type="project" value="UniProtKB-KW"/>
</dbReference>
<dbReference type="AlphaFoldDB" id="A0A2T5V7V0"/>
<dbReference type="GO" id="GO:0008168">
    <property type="term" value="F:methyltransferase activity"/>
    <property type="evidence" value="ECO:0007669"/>
    <property type="project" value="UniProtKB-KW"/>
</dbReference>
<dbReference type="SUPFAM" id="SSF53335">
    <property type="entry name" value="S-adenosyl-L-methionine-dependent methyltransferases"/>
    <property type="match status" value="1"/>
</dbReference>
<feature type="region of interest" description="Disordered" evidence="1">
    <location>
        <begin position="1"/>
        <end position="24"/>
    </location>
</feature>
<keyword evidence="3" id="KW-0489">Methyltransferase</keyword>
<evidence type="ECO:0000313" key="3">
    <source>
        <dbReference type="EMBL" id="PTW59820.1"/>
    </source>
</evidence>